<dbReference type="Gene3D" id="1.20.1250.20">
    <property type="entry name" value="MFS general substrate transporter like domains"/>
    <property type="match status" value="1"/>
</dbReference>
<proteinExistence type="predicted"/>
<organism evidence="2 3">
    <name type="scientific">Rhizobium calliandrae</name>
    <dbReference type="NCBI Taxonomy" id="1312182"/>
    <lineage>
        <taxon>Bacteria</taxon>
        <taxon>Pseudomonadati</taxon>
        <taxon>Pseudomonadota</taxon>
        <taxon>Alphaproteobacteria</taxon>
        <taxon>Hyphomicrobiales</taxon>
        <taxon>Rhizobiaceae</taxon>
        <taxon>Rhizobium/Agrobacterium group</taxon>
        <taxon>Rhizobium</taxon>
    </lineage>
</organism>
<evidence type="ECO:0000256" key="1">
    <source>
        <dbReference type="SAM" id="Phobius"/>
    </source>
</evidence>
<protein>
    <recommendedName>
        <fullName evidence="4">MFS transporter</fullName>
    </recommendedName>
</protein>
<sequence>MAVCEEVIIRKLTRLLIISIIGLAGSAASADPTVKLLMFCIAGFGVFGAMPVFWGLPTAILSGAAAASGIALINALGNISSVVNPWVIGMIHDSTGNFDDGGHVARHPHRYFNGLWPHPRSRGSQCAT</sequence>
<name>A0ABT7KQL9_9HYPH</name>
<dbReference type="RefSeq" id="WP_285884037.1">
    <property type="nucleotide sequence ID" value="NZ_JARFYN010000073.1"/>
</dbReference>
<keyword evidence="1" id="KW-0812">Transmembrane</keyword>
<evidence type="ECO:0008006" key="4">
    <source>
        <dbReference type="Google" id="ProtNLM"/>
    </source>
</evidence>
<dbReference type="EMBL" id="JARFYN010000073">
    <property type="protein sequence ID" value="MDL2410238.1"/>
    <property type="molecule type" value="Genomic_DNA"/>
</dbReference>
<reference evidence="2" key="1">
    <citation type="submission" date="2023-06" db="EMBL/GenBank/DDBJ databases">
        <title>Phylogenetic Diversity of Rhizobium strains.</title>
        <authorList>
            <person name="Moura F.T."/>
            <person name="Helene L.C.F."/>
            <person name="Hungria M."/>
        </authorList>
    </citation>
    <scope>NUCLEOTIDE SEQUENCE</scope>
    <source>
        <strain evidence="2">CCGE524</strain>
    </source>
</reference>
<keyword evidence="1" id="KW-1133">Transmembrane helix</keyword>
<feature type="transmembrane region" description="Helical" evidence="1">
    <location>
        <begin position="12"/>
        <end position="30"/>
    </location>
</feature>
<gene>
    <name evidence="2" type="ORF">PY650_32465</name>
</gene>
<dbReference type="InterPro" id="IPR036259">
    <property type="entry name" value="MFS_trans_sf"/>
</dbReference>
<evidence type="ECO:0000313" key="2">
    <source>
        <dbReference type="EMBL" id="MDL2410238.1"/>
    </source>
</evidence>
<keyword evidence="1" id="KW-0472">Membrane</keyword>
<comment type="caution">
    <text evidence="2">The sequence shown here is derived from an EMBL/GenBank/DDBJ whole genome shotgun (WGS) entry which is preliminary data.</text>
</comment>
<dbReference type="SUPFAM" id="SSF103473">
    <property type="entry name" value="MFS general substrate transporter"/>
    <property type="match status" value="1"/>
</dbReference>
<keyword evidence="3" id="KW-1185">Reference proteome</keyword>
<evidence type="ECO:0000313" key="3">
    <source>
        <dbReference type="Proteomes" id="UP001172630"/>
    </source>
</evidence>
<feature type="transmembrane region" description="Helical" evidence="1">
    <location>
        <begin position="36"/>
        <end position="56"/>
    </location>
</feature>
<dbReference type="Proteomes" id="UP001172630">
    <property type="component" value="Unassembled WGS sequence"/>
</dbReference>
<accession>A0ABT7KQL9</accession>